<protein>
    <submittedName>
        <fullName evidence="1">Uncharacterized protein</fullName>
    </submittedName>
</protein>
<proteinExistence type="predicted"/>
<gene>
    <name evidence="1" type="ORF">H2198_009495</name>
</gene>
<dbReference type="EMBL" id="JAPDRQ010000272">
    <property type="protein sequence ID" value="KAJ9651216.1"/>
    <property type="molecule type" value="Genomic_DNA"/>
</dbReference>
<name>A0ACC2ZUH1_9EURO</name>
<comment type="caution">
    <text evidence="1">The sequence shown here is derived from an EMBL/GenBank/DDBJ whole genome shotgun (WGS) entry which is preliminary data.</text>
</comment>
<evidence type="ECO:0000313" key="1">
    <source>
        <dbReference type="EMBL" id="KAJ9651216.1"/>
    </source>
</evidence>
<evidence type="ECO:0000313" key="2">
    <source>
        <dbReference type="Proteomes" id="UP001172386"/>
    </source>
</evidence>
<reference evidence="1" key="1">
    <citation type="submission" date="2022-10" db="EMBL/GenBank/DDBJ databases">
        <title>Culturing micro-colonial fungi from biological soil crusts in the Mojave desert and describing Neophaeococcomyces mojavensis, and introducing the new genera and species Taxawa tesnikishii.</title>
        <authorList>
            <person name="Kurbessoian T."/>
            <person name="Stajich J.E."/>
        </authorList>
    </citation>
    <scope>NUCLEOTIDE SEQUENCE</scope>
    <source>
        <strain evidence="1">JES_112</strain>
    </source>
</reference>
<accession>A0ACC2ZUH1</accession>
<sequence length="996" mass="110606">MARHFEYIIQGPPLSPETHAPKRHKTLSPKHNRQDSNLRILYRTSATPSDLVQFTHPPQEHRVSSPTTPKPPPTPPSAEDEKTVAEEVETQIDGDGAGPTVKSKPATPVNPNSPPTPDDTPPRELVKLPPRQFLALRPSIASTHAESFRTARENIFSDDEPDYSSPPLTSAFATPLAPSDLPALNGESQLTEANLETAKNEQPRDHDADANRPSSPIFPPSPELQFADAVPAAVEDTPKTQFQFVPSSHIEPHADKMVELPTQHDPPVRRFTVYEQVTEPVHNPPKRGKTLRDRLEQTKQIQPSVSTEKFASIIGWNEGVHPTKHETEANTNRLSGVSNLSAVEAYVVESPIKPRKRGTLRKVIKNDSLRSASSPIPDSKRNSLQSTSDSTHRLLHKKQKLNDQNRWSASSEISKRSLSLSSNPSGPRMEVIKVAVIPERSSSLHTTSANSSRRHSRSRSGSSVRGLSSMPPVTIPTARQKRAFSDSNERSSLRDRPPQVPVRSSSLSAPTSRSGSRANSVTSDHFSAQRQAEKDLRTTLDRMESERLSASLRRLSDQSTPTPSPKPLTQELFPDATTDRETTNNSESAQSIQRPMAIELNGIAPGTKEWADLRPSELTGTPFSQPSMISASPEIIEAKAINFFPHNNESLQLIEPNRLSESQAVRALKAQHIAQSNTAPLVVIDTPQINDFTTTPEQPHVDSPLRNPRKPPEPPQFKVIPPTPLDELDHQLGVTPDTSPAKSRTGAKVLRKRPSLQGRGRSESFVKAISRGLSLRNARNPKAGEELDSTLHPFWRPRAFWDDDEYAERSRRERERELDAAPKYEGTTQGDRIDGPHDTKRTVIVHPRGIKRSNSIATGPMSLMRHISEKRRQRKTVDEHLAQQQALVKQSSYSSLQKLNAGRRLYAFPGRTLSMNAGLERLKGLQGRLVSVRARREDEKREKRREALRKSIGAEVVSQGDSRFWDDGAVNGNGVKETDLEHARAEGLVEKRGLRM</sequence>
<dbReference type="Proteomes" id="UP001172386">
    <property type="component" value="Unassembled WGS sequence"/>
</dbReference>
<organism evidence="1 2">
    <name type="scientific">Neophaeococcomyces mojaviensis</name>
    <dbReference type="NCBI Taxonomy" id="3383035"/>
    <lineage>
        <taxon>Eukaryota</taxon>
        <taxon>Fungi</taxon>
        <taxon>Dikarya</taxon>
        <taxon>Ascomycota</taxon>
        <taxon>Pezizomycotina</taxon>
        <taxon>Eurotiomycetes</taxon>
        <taxon>Chaetothyriomycetidae</taxon>
        <taxon>Chaetothyriales</taxon>
        <taxon>Chaetothyriales incertae sedis</taxon>
        <taxon>Neophaeococcomyces</taxon>
    </lineage>
</organism>
<keyword evidence="2" id="KW-1185">Reference proteome</keyword>